<keyword evidence="7" id="KW-0119">Carbohydrate metabolism</keyword>
<keyword evidence="6" id="KW-0378">Hydrolase</keyword>
<evidence type="ECO:0000256" key="6">
    <source>
        <dbReference type="ARBA" id="ARBA00022801"/>
    </source>
</evidence>
<comment type="subcellular location">
    <subcellularLocation>
        <location evidence="1">Secreted</location>
    </subcellularLocation>
</comment>
<comment type="similarity">
    <text evidence="2">Belongs to the faeC family.</text>
</comment>
<feature type="signal peptide" evidence="10">
    <location>
        <begin position="1"/>
        <end position="20"/>
    </location>
</feature>
<feature type="domain" description="AB hydrolase-1" evidence="11">
    <location>
        <begin position="47"/>
        <end position="177"/>
    </location>
</feature>
<evidence type="ECO:0000256" key="10">
    <source>
        <dbReference type="SAM" id="SignalP"/>
    </source>
</evidence>
<evidence type="ECO:0000256" key="2">
    <source>
        <dbReference type="ARBA" id="ARBA00010278"/>
    </source>
</evidence>
<dbReference type="PANTHER" id="PTHR38050">
    <property type="match status" value="1"/>
</dbReference>
<keyword evidence="8" id="KW-0624">Polysaccharide degradation</keyword>
<accession>A0A1M5ME63</accession>
<dbReference type="InterPro" id="IPR043595">
    <property type="entry name" value="FaeB/C/D"/>
</dbReference>
<dbReference type="EMBL" id="FQXB01000001">
    <property type="protein sequence ID" value="SHG75526.1"/>
    <property type="molecule type" value="Genomic_DNA"/>
</dbReference>
<dbReference type="GO" id="GO:0030600">
    <property type="term" value="F:feruloyl esterase activity"/>
    <property type="evidence" value="ECO:0007669"/>
    <property type="project" value="InterPro"/>
</dbReference>
<keyword evidence="4" id="KW-0858">Xylan degradation</keyword>
<gene>
    <name evidence="12" type="ORF">SAMN05444003_0783</name>
</gene>
<name>A0A1M5ME63_9RHOB</name>
<evidence type="ECO:0000313" key="12">
    <source>
        <dbReference type="EMBL" id="SHG75526.1"/>
    </source>
</evidence>
<keyword evidence="13" id="KW-1185">Reference proteome</keyword>
<protein>
    <submittedName>
        <fullName evidence="12">Polyhydroxybutyrate depolymerase</fullName>
    </submittedName>
</protein>
<evidence type="ECO:0000256" key="9">
    <source>
        <dbReference type="ARBA" id="ARBA00025250"/>
    </source>
</evidence>
<evidence type="ECO:0000256" key="1">
    <source>
        <dbReference type="ARBA" id="ARBA00004613"/>
    </source>
</evidence>
<evidence type="ECO:0000259" key="11">
    <source>
        <dbReference type="Pfam" id="PF00561"/>
    </source>
</evidence>
<evidence type="ECO:0000256" key="8">
    <source>
        <dbReference type="ARBA" id="ARBA00023326"/>
    </source>
</evidence>
<evidence type="ECO:0000256" key="7">
    <source>
        <dbReference type="ARBA" id="ARBA00023277"/>
    </source>
</evidence>
<dbReference type="Proteomes" id="UP000184074">
    <property type="component" value="Unassembled WGS sequence"/>
</dbReference>
<evidence type="ECO:0000256" key="5">
    <source>
        <dbReference type="ARBA" id="ARBA00022729"/>
    </source>
</evidence>
<proteinExistence type="inferred from homology"/>
<organism evidence="12 13">
    <name type="scientific">Cognatiyoonia sediminum</name>
    <dbReference type="NCBI Taxonomy" id="1508389"/>
    <lineage>
        <taxon>Bacteria</taxon>
        <taxon>Pseudomonadati</taxon>
        <taxon>Pseudomonadota</taxon>
        <taxon>Alphaproteobacteria</taxon>
        <taxon>Rhodobacterales</taxon>
        <taxon>Paracoccaceae</taxon>
        <taxon>Cognatiyoonia</taxon>
    </lineage>
</organism>
<reference evidence="12 13" key="1">
    <citation type="submission" date="2016-11" db="EMBL/GenBank/DDBJ databases">
        <authorList>
            <person name="Jaros S."/>
            <person name="Januszkiewicz K."/>
            <person name="Wedrychowicz H."/>
        </authorList>
    </citation>
    <scope>NUCLEOTIDE SEQUENCE [LARGE SCALE GENOMIC DNA]</scope>
    <source>
        <strain evidence="12 13">DSM 28715</strain>
    </source>
</reference>
<dbReference type="GO" id="GO:0045493">
    <property type="term" value="P:xylan catabolic process"/>
    <property type="evidence" value="ECO:0007669"/>
    <property type="project" value="UniProtKB-KW"/>
</dbReference>
<dbReference type="GO" id="GO:0005576">
    <property type="term" value="C:extracellular region"/>
    <property type="evidence" value="ECO:0007669"/>
    <property type="project" value="UniProtKB-SubCell"/>
</dbReference>
<keyword evidence="3" id="KW-0964">Secreted</keyword>
<comment type="function">
    <text evidence="9">Involved in degradation of plant cell walls. Hydrolyzes the feruloyl-arabinose ester bond in arabinoxylans, and the feruloyl-galactose ester bond in pectin. Active against paranitrophenyl-acetate, methyl ferulate and wheat arabinoxylan.</text>
</comment>
<dbReference type="AlphaFoldDB" id="A0A1M5ME63"/>
<dbReference type="InterPro" id="IPR000073">
    <property type="entry name" value="AB_hydrolase_1"/>
</dbReference>
<dbReference type="InterPro" id="IPR029058">
    <property type="entry name" value="AB_hydrolase_fold"/>
</dbReference>
<sequence>MIRFLAALSIIPLLATQVMACSAETACSVGDRDYYIELPSSDEPNGAVIYLHGWGGSGKGALRNRRMVDGFLERGFAVIAPDGVRREGRNGRTWRFHPATGEQQNEMAFLAEVKADAVTRFDLNPDDFILGGFSIGGSMTAYAACLGPDNFAAFVPIGGNFWRPHPDRCEGPVKMLHTHGWTDTTVPLEGRVVNGVPITDPDAFAQGDIFQALQIWRETNGCVHLRADRFVTDGPFLRRAWDRCDADTALELAVFPGGHTIPNGWPDLVINWYESL</sequence>
<dbReference type="Gene3D" id="3.40.50.1820">
    <property type="entry name" value="alpha/beta hydrolase"/>
    <property type="match status" value="1"/>
</dbReference>
<evidence type="ECO:0000256" key="4">
    <source>
        <dbReference type="ARBA" id="ARBA00022651"/>
    </source>
</evidence>
<keyword evidence="5 10" id="KW-0732">Signal</keyword>
<evidence type="ECO:0000256" key="3">
    <source>
        <dbReference type="ARBA" id="ARBA00022525"/>
    </source>
</evidence>
<feature type="chain" id="PRO_5012838694" evidence="10">
    <location>
        <begin position="21"/>
        <end position="276"/>
    </location>
</feature>
<dbReference type="OrthoDB" id="9805640at2"/>
<dbReference type="SUPFAM" id="SSF53474">
    <property type="entry name" value="alpha/beta-Hydrolases"/>
    <property type="match status" value="1"/>
</dbReference>
<dbReference type="RefSeq" id="WP_072899454.1">
    <property type="nucleotide sequence ID" value="NZ_FQXB01000001.1"/>
</dbReference>
<dbReference type="Pfam" id="PF00561">
    <property type="entry name" value="Abhydrolase_1"/>
    <property type="match status" value="1"/>
</dbReference>
<evidence type="ECO:0000313" key="13">
    <source>
        <dbReference type="Proteomes" id="UP000184074"/>
    </source>
</evidence>
<dbReference type="PANTHER" id="PTHR38050:SF1">
    <property type="entry name" value="FERULOYL ESTERASE C"/>
    <property type="match status" value="1"/>
</dbReference>
<dbReference type="STRING" id="1508389.SAMN05444003_0783"/>